<evidence type="ECO:0000256" key="1">
    <source>
        <dbReference type="ARBA" id="ARBA00007884"/>
    </source>
</evidence>
<comment type="caution">
    <text evidence="3">The sequence shown here is derived from an EMBL/GenBank/DDBJ whole genome shotgun (WGS) entry which is preliminary data.</text>
</comment>
<dbReference type="InterPro" id="IPR013857">
    <property type="entry name" value="NADH-UbQ_OxRdtase-assoc_prot30"/>
</dbReference>
<dbReference type="PANTHER" id="PTHR13194:SF19">
    <property type="entry name" value="NAD(P)-BINDING ROSSMANN-FOLD SUPERFAMILY PROTEIN"/>
    <property type="match status" value="1"/>
</dbReference>
<sequence length="164" mass="17756">MIMPLLSDASTLGPWTCVNDGVMGGQSTSRVMRRPDDGVLQFAGAVSLANNGGFASTKARCSVDLSGQTGIMLRLQGPPCRYRLTLRTEPGGRISYRVPFWATPQPATHYLPFAQLRPMRRGQPRPDAPPFAAASICEIGFLIGDKQAGDFVLHVHRIQAYAAL</sequence>
<dbReference type="PANTHER" id="PTHR13194">
    <property type="entry name" value="COMPLEX I INTERMEDIATE-ASSOCIATED PROTEIN 30"/>
    <property type="match status" value="1"/>
</dbReference>
<dbReference type="SUPFAM" id="SSF49785">
    <property type="entry name" value="Galactose-binding domain-like"/>
    <property type="match status" value="1"/>
</dbReference>
<evidence type="ECO:0000313" key="3">
    <source>
        <dbReference type="EMBL" id="PEN09594.1"/>
    </source>
</evidence>
<dbReference type="InterPro" id="IPR008979">
    <property type="entry name" value="Galactose-bd-like_sf"/>
</dbReference>
<reference evidence="3 4" key="1">
    <citation type="submission" date="2017-10" db="EMBL/GenBank/DDBJ databases">
        <title>Draft genome of Longimonas halophila.</title>
        <authorList>
            <person name="Goh K.M."/>
            <person name="Shamsir M.S."/>
            <person name="Lim S.W."/>
        </authorList>
    </citation>
    <scope>NUCLEOTIDE SEQUENCE [LARGE SCALE GENOMIC DNA]</scope>
    <source>
        <strain evidence="3 4">KCTC 42399</strain>
    </source>
</reference>
<comment type="similarity">
    <text evidence="1">Belongs to the CIA30 family.</text>
</comment>
<dbReference type="Proteomes" id="UP000221024">
    <property type="component" value="Unassembled WGS sequence"/>
</dbReference>
<name>A0A2H3NXC8_9BACT</name>
<dbReference type="OrthoDB" id="442188at2"/>
<proteinExistence type="inferred from homology"/>
<dbReference type="EMBL" id="PDEP01000001">
    <property type="protein sequence ID" value="PEN09594.1"/>
    <property type="molecule type" value="Genomic_DNA"/>
</dbReference>
<dbReference type="InterPro" id="IPR039131">
    <property type="entry name" value="NDUFAF1"/>
</dbReference>
<keyword evidence="4" id="KW-1185">Reference proteome</keyword>
<evidence type="ECO:0000259" key="2">
    <source>
        <dbReference type="Pfam" id="PF08547"/>
    </source>
</evidence>
<evidence type="ECO:0000313" key="4">
    <source>
        <dbReference type="Proteomes" id="UP000221024"/>
    </source>
</evidence>
<dbReference type="Pfam" id="PF08547">
    <property type="entry name" value="CIA30"/>
    <property type="match status" value="1"/>
</dbReference>
<accession>A0A2H3NXC8</accession>
<organism evidence="3 4">
    <name type="scientific">Longimonas halophila</name>
    <dbReference type="NCBI Taxonomy" id="1469170"/>
    <lineage>
        <taxon>Bacteria</taxon>
        <taxon>Pseudomonadati</taxon>
        <taxon>Rhodothermota</taxon>
        <taxon>Rhodothermia</taxon>
        <taxon>Rhodothermales</taxon>
        <taxon>Salisaetaceae</taxon>
        <taxon>Longimonas</taxon>
    </lineage>
</organism>
<protein>
    <submittedName>
        <fullName evidence="3">CIA30 family protein</fullName>
    </submittedName>
</protein>
<feature type="domain" description="NADH:ubiquinone oxidoreductase intermediate-associated protein 30" evidence="2">
    <location>
        <begin position="9"/>
        <end position="155"/>
    </location>
</feature>
<dbReference type="AlphaFoldDB" id="A0A2H3NXC8"/>
<gene>
    <name evidence="3" type="ORF">CRI93_02365</name>
</gene>